<reference evidence="1" key="1">
    <citation type="journal article" date="2013" name="Sci. Rep.">
        <title>Culture-dependent and independent approaches for identifying novel halogenases encoded by Crambe crambe (marine sponge) microbiota.</title>
        <authorList>
            <person name="Ozturk B."/>
            <person name="de Jaeger L."/>
            <person name="Smidt H."/>
            <person name="Sipkema D."/>
        </authorList>
    </citation>
    <scope>NUCLEOTIDE SEQUENCE</scope>
</reference>
<protein>
    <submittedName>
        <fullName evidence="1">Tryptophan halogenase</fullName>
    </submittedName>
</protein>
<dbReference type="GO" id="GO:0004497">
    <property type="term" value="F:monooxygenase activity"/>
    <property type="evidence" value="ECO:0007669"/>
    <property type="project" value="InterPro"/>
</dbReference>
<dbReference type="InterPro" id="IPR036188">
    <property type="entry name" value="FAD/NAD-bd_sf"/>
</dbReference>
<dbReference type="PANTHER" id="PTHR43747:SF4">
    <property type="entry name" value="FLAVIN-DEPENDENT TRYPTOPHAN HALOGENASE"/>
    <property type="match status" value="1"/>
</dbReference>
<sequence length="170" mass="19130">GVGEATVPPIVDFMRRLGLEESEWMPACGATYKSAIAFRDFHGGDEPKTWFPFESIEIFKGRPLNRYWLHKHFTDAAFADRFSFYDYCHFVPALCDAGRTVAAFPEAKYAYHFDAGRFGDFLKRFAVDEGVTHVVDTIESVERAPDGSIESLKRRSGEPLAADLFVDCSG</sequence>
<name>K7WTA4_9ZZZZ</name>
<feature type="non-terminal residue" evidence="1">
    <location>
        <position position="170"/>
    </location>
</feature>
<dbReference type="InterPro" id="IPR006905">
    <property type="entry name" value="Flavin_halogenase"/>
</dbReference>
<evidence type="ECO:0000313" key="1">
    <source>
        <dbReference type="EMBL" id="AFW99922.1"/>
    </source>
</evidence>
<accession>K7WTA4</accession>
<proteinExistence type="predicted"/>
<dbReference type="SUPFAM" id="SSF51905">
    <property type="entry name" value="FAD/NAD(P)-binding domain"/>
    <property type="match status" value="1"/>
</dbReference>
<feature type="non-terminal residue" evidence="1">
    <location>
        <position position="1"/>
    </location>
</feature>
<organism evidence="1">
    <name type="scientific">uncultured microorganism</name>
    <dbReference type="NCBI Taxonomy" id="358574"/>
    <lineage>
        <taxon>unclassified sequences</taxon>
        <taxon>environmental samples</taxon>
    </lineage>
</organism>
<dbReference type="AlphaFoldDB" id="K7WTA4"/>
<dbReference type="PANTHER" id="PTHR43747">
    <property type="entry name" value="FAD-BINDING PROTEIN"/>
    <property type="match status" value="1"/>
</dbReference>
<dbReference type="InterPro" id="IPR050816">
    <property type="entry name" value="Flavin-dep_Halogenase_NPB"/>
</dbReference>
<dbReference type="Pfam" id="PF04820">
    <property type="entry name" value="Trp_halogenase"/>
    <property type="match status" value="1"/>
</dbReference>
<dbReference type="EMBL" id="JX683142">
    <property type="protein sequence ID" value="AFW99922.1"/>
    <property type="molecule type" value="Genomic_DNA"/>
</dbReference>
<dbReference type="Gene3D" id="3.50.50.60">
    <property type="entry name" value="FAD/NAD(P)-binding domain"/>
    <property type="match status" value="1"/>
</dbReference>